<feature type="binding site" evidence="15">
    <location>
        <position position="531"/>
    </location>
    <ligand>
        <name>Ca(2+)</name>
        <dbReference type="ChEBI" id="CHEBI:29108"/>
    </ligand>
</feature>
<evidence type="ECO:0000256" key="7">
    <source>
        <dbReference type="ARBA" id="ARBA00022723"/>
    </source>
</evidence>
<evidence type="ECO:0000256" key="15">
    <source>
        <dbReference type="PROSITE-ProRule" id="PRU01032"/>
    </source>
</evidence>
<dbReference type="Pfam" id="PF09286">
    <property type="entry name" value="Pro-kuma_activ"/>
    <property type="match status" value="1"/>
</dbReference>
<evidence type="ECO:0000256" key="11">
    <source>
        <dbReference type="ARBA" id="ARBA00022837"/>
    </source>
</evidence>
<keyword evidence="8 16" id="KW-0732">Signal</keyword>
<dbReference type="InterPro" id="IPR036852">
    <property type="entry name" value="Peptidase_S8/S53_dom_sf"/>
</dbReference>
<evidence type="ECO:0000256" key="13">
    <source>
        <dbReference type="ARBA" id="ARBA00023145"/>
    </source>
</evidence>
<evidence type="ECO:0000256" key="12">
    <source>
        <dbReference type="ARBA" id="ARBA00023026"/>
    </source>
</evidence>
<protein>
    <recommendedName>
        <fullName evidence="4">tripeptidyl-peptidase II</fullName>
        <ecNumber evidence="4">3.4.14.10</ecNumber>
    </recommendedName>
</protein>
<comment type="catalytic activity">
    <reaction evidence="1">
        <text>Release of an N-terminal tripeptide from a polypeptide.</text>
        <dbReference type="EC" id="3.4.14.10"/>
    </reaction>
</comment>
<feature type="signal peptide" evidence="16">
    <location>
        <begin position="1"/>
        <end position="19"/>
    </location>
</feature>
<proteinExistence type="predicted"/>
<dbReference type="InterPro" id="IPR050819">
    <property type="entry name" value="Tripeptidyl-peptidase_I"/>
</dbReference>
<dbReference type="AlphaFoldDB" id="A0A6A5W732"/>
<accession>A0A6A5W732</accession>
<keyword evidence="9 15" id="KW-0378">Hydrolase</keyword>
<feature type="active site" description="Charge relay system" evidence="15">
    <location>
        <position position="275"/>
    </location>
</feature>
<sequence length="592" mass="64319">MLSSCLLSVVFASVVSTAAFEKLNLVPEGWKFLGVASEGEAIKLQIALKQGNVDAFEQAVIDMSTPDHPTYGQHFQSHDEMKRMLLPGTDTLTAVREWLQTGGVKTIEEDADWINFQTTVGVANQLLSTEFGWYASEDFGKRLRTMEYSVPEAVSSHINTIQPTVRFGQGTPNHATLGLLPDYEILSDAAAINVTACNTSITPQCLQAFYNIDYEASRESGSKLAFCSYLEESARYADLDLFEEKIAPYALGENYTVITYNNATDDQTSGEDSGEANLDGQYMVGLGSPLPVTEFVTAGRGPLIPDLDQPDPASNSNEPYLEFLQNVLKMPQSKLPQVISTSYGEDEQSIPEAYAKSVCNLYAQLGSRGVSVIFSSGDNGVGTACQSNDGKNTTKFQPQFPAACPWVTSVGSTQYVDEQAAYFSSGGFSDYWSTPIWQLRAVKGYLAKYGKTFEGLYNANGRGFPDVAVNGYGYGVYDKGRLGYYQGTSCSAPAFGAMIGLINDARLKADYPVMGFLNPWLYKVGPQVMNDIQKGKSTGCDGRARFHGAPNGSPVVPGASWNATKGWDAVTGFGTPNFTKMLKAAVPFKHRR</sequence>
<evidence type="ECO:0000256" key="5">
    <source>
        <dbReference type="ARBA" id="ARBA00022525"/>
    </source>
</evidence>
<dbReference type="EC" id="3.4.14.10" evidence="4"/>
<evidence type="ECO:0000259" key="17">
    <source>
        <dbReference type="PROSITE" id="PS51695"/>
    </source>
</evidence>
<keyword evidence="5" id="KW-0964">Secreted</keyword>
<evidence type="ECO:0000256" key="1">
    <source>
        <dbReference type="ARBA" id="ARBA00001910"/>
    </source>
</evidence>
<evidence type="ECO:0000256" key="6">
    <source>
        <dbReference type="ARBA" id="ARBA00022670"/>
    </source>
</evidence>
<evidence type="ECO:0000313" key="19">
    <source>
        <dbReference type="Proteomes" id="UP000799779"/>
    </source>
</evidence>
<dbReference type="GO" id="GO:0004252">
    <property type="term" value="F:serine-type endopeptidase activity"/>
    <property type="evidence" value="ECO:0007669"/>
    <property type="project" value="UniProtKB-UniRule"/>
</dbReference>
<feature type="binding site" evidence="15">
    <location>
        <position position="568"/>
    </location>
    <ligand>
        <name>Ca(2+)</name>
        <dbReference type="ChEBI" id="CHEBI:29108"/>
    </ligand>
</feature>
<feature type="binding site" evidence="15">
    <location>
        <position position="532"/>
    </location>
    <ligand>
        <name>Ca(2+)</name>
        <dbReference type="ChEBI" id="CHEBI:29108"/>
    </ligand>
</feature>
<keyword evidence="12" id="KW-0843">Virulence</keyword>
<evidence type="ECO:0000256" key="4">
    <source>
        <dbReference type="ARBA" id="ARBA00012462"/>
    </source>
</evidence>
<dbReference type="SUPFAM" id="SSF52743">
    <property type="entry name" value="Subtilisin-like"/>
    <property type="match status" value="1"/>
</dbReference>
<name>A0A6A5W732_9PLEO</name>
<keyword evidence="10 15" id="KW-0720">Serine protease</keyword>
<dbReference type="CDD" id="cd11377">
    <property type="entry name" value="Pro-peptidase_S53"/>
    <property type="match status" value="1"/>
</dbReference>
<comment type="function">
    <text evidence="2">Secreted tripeptidyl-peptidase which degrades proteins at acidic pHs and is involved in virulence.</text>
</comment>
<dbReference type="InterPro" id="IPR015366">
    <property type="entry name" value="S53_propep"/>
</dbReference>
<dbReference type="SUPFAM" id="SSF54897">
    <property type="entry name" value="Protease propeptides/inhibitors"/>
    <property type="match status" value="1"/>
</dbReference>
<keyword evidence="11 15" id="KW-0106">Calcium</keyword>
<keyword evidence="19" id="KW-1185">Reference proteome</keyword>
<dbReference type="GO" id="GO:0046872">
    <property type="term" value="F:metal ion binding"/>
    <property type="evidence" value="ECO:0007669"/>
    <property type="project" value="UniProtKB-UniRule"/>
</dbReference>
<evidence type="ECO:0000256" key="10">
    <source>
        <dbReference type="ARBA" id="ARBA00022825"/>
    </source>
</evidence>
<dbReference type="Proteomes" id="UP000799779">
    <property type="component" value="Unassembled WGS sequence"/>
</dbReference>
<dbReference type="OrthoDB" id="409122at2759"/>
<dbReference type="GO" id="GO:0008240">
    <property type="term" value="F:tripeptidyl-peptidase activity"/>
    <property type="evidence" value="ECO:0007669"/>
    <property type="project" value="UniProtKB-EC"/>
</dbReference>
<keyword evidence="6 15" id="KW-0645">Protease</keyword>
<evidence type="ECO:0000313" key="18">
    <source>
        <dbReference type="EMBL" id="KAF1997147.1"/>
    </source>
</evidence>
<dbReference type="EMBL" id="ML977617">
    <property type="protein sequence ID" value="KAF1997147.1"/>
    <property type="molecule type" value="Genomic_DNA"/>
</dbReference>
<evidence type="ECO:0000256" key="16">
    <source>
        <dbReference type="SAM" id="SignalP"/>
    </source>
</evidence>
<evidence type="ECO:0000256" key="2">
    <source>
        <dbReference type="ARBA" id="ARBA00002451"/>
    </source>
</evidence>
<dbReference type="PROSITE" id="PS51695">
    <property type="entry name" value="SEDOLISIN"/>
    <property type="match status" value="1"/>
</dbReference>
<dbReference type="Pfam" id="PF00082">
    <property type="entry name" value="Peptidase_S8"/>
    <property type="match status" value="1"/>
</dbReference>
<feature type="active site" description="Charge relay system" evidence="15">
    <location>
        <position position="489"/>
    </location>
</feature>
<keyword evidence="14" id="KW-0325">Glycoprotein</keyword>
<dbReference type="FunFam" id="3.40.50.200:FF:000015">
    <property type="entry name" value="Tripeptidyl peptidase A"/>
    <property type="match status" value="1"/>
</dbReference>
<dbReference type="PANTHER" id="PTHR14218:SF15">
    <property type="entry name" value="TRIPEPTIDYL-PEPTIDASE 1"/>
    <property type="match status" value="1"/>
</dbReference>
<dbReference type="SMART" id="SM00944">
    <property type="entry name" value="Pro-kuma_activ"/>
    <property type="match status" value="1"/>
</dbReference>
<evidence type="ECO:0000256" key="14">
    <source>
        <dbReference type="ARBA" id="ARBA00023180"/>
    </source>
</evidence>
<reference evidence="18" key="1">
    <citation type="journal article" date="2020" name="Stud. Mycol.">
        <title>101 Dothideomycetes genomes: a test case for predicting lifestyles and emergence of pathogens.</title>
        <authorList>
            <person name="Haridas S."/>
            <person name="Albert R."/>
            <person name="Binder M."/>
            <person name="Bloem J."/>
            <person name="Labutti K."/>
            <person name="Salamov A."/>
            <person name="Andreopoulos B."/>
            <person name="Baker S."/>
            <person name="Barry K."/>
            <person name="Bills G."/>
            <person name="Bluhm B."/>
            <person name="Cannon C."/>
            <person name="Castanera R."/>
            <person name="Culley D."/>
            <person name="Daum C."/>
            <person name="Ezra D."/>
            <person name="Gonzalez J."/>
            <person name="Henrissat B."/>
            <person name="Kuo A."/>
            <person name="Liang C."/>
            <person name="Lipzen A."/>
            <person name="Lutzoni F."/>
            <person name="Magnuson J."/>
            <person name="Mondo S."/>
            <person name="Nolan M."/>
            <person name="Ohm R."/>
            <person name="Pangilinan J."/>
            <person name="Park H.-J."/>
            <person name="Ramirez L."/>
            <person name="Alfaro M."/>
            <person name="Sun H."/>
            <person name="Tritt A."/>
            <person name="Yoshinaga Y."/>
            <person name="Zwiers L.-H."/>
            <person name="Turgeon B."/>
            <person name="Goodwin S."/>
            <person name="Spatafora J."/>
            <person name="Crous P."/>
            <person name="Grigoriev I."/>
        </authorList>
    </citation>
    <scope>NUCLEOTIDE SEQUENCE</scope>
    <source>
        <strain evidence="18">CBS 123094</strain>
    </source>
</reference>
<gene>
    <name evidence="18" type="ORF">P154DRAFT_497540</name>
</gene>
<organism evidence="18 19">
    <name type="scientific">Amniculicola lignicola CBS 123094</name>
    <dbReference type="NCBI Taxonomy" id="1392246"/>
    <lineage>
        <taxon>Eukaryota</taxon>
        <taxon>Fungi</taxon>
        <taxon>Dikarya</taxon>
        <taxon>Ascomycota</taxon>
        <taxon>Pezizomycotina</taxon>
        <taxon>Dothideomycetes</taxon>
        <taxon>Pleosporomycetidae</taxon>
        <taxon>Pleosporales</taxon>
        <taxon>Amniculicolaceae</taxon>
        <taxon>Amniculicola</taxon>
    </lineage>
</organism>
<keyword evidence="13" id="KW-0865">Zymogen</keyword>
<feature type="chain" id="PRO_5025341969" description="tripeptidyl-peptidase II" evidence="16">
    <location>
        <begin position="20"/>
        <end position="592"/>
    </location>
</feature>
<dbReference type="InterPro" id="IPR030400">
    <property type="entry name" value="Sedolisin_dom"/>
</dbReference>
<dbReference type="CDD" id="cd04056">
    <property type="entry name" value="Peptidases_S53"/>
    <property type="match status" value="1"/>
</dbReference>
<comment type="cofactor">
    <cofactor evidence="15">
        <name>Ca(2+)</name>
        <dbReference type="ChEBI" id="CHEBI:29108"/>
    </cofactor>
    <text evidence="15">Binds 1 Ca(2+) ion per subunit.</text>
</comment>
<dbReference type="Gene3D" id="3.40.50.200">
    <property type="entry name" value="Peptidase S8/S53 domain"/>
    <property type="match status" value="1"/>
</dbReference>
<dbReference type="PANTHER" id="PTHR14218">
    <property type="entry name" value="PROTEASE S8 TRIPEPTIDYL PEPTIDASE I CLN2"/>
    <property type="match status" value="1"/>
</dbReference>
<evidence type="ECO:0000256" key="3">
    <source>
        <dbReference type="ARBA" id="ARBA00004239"/>
    </source>
</evidence>
<dbReference type="GO" id="GO:0006508">
    <property type="term" value="P:proteolysis"/>
    <property type="evidence" value="ECO:0007669"/>
    <property type="project" value="UniProtKB-KW"/>
</dbReference>
<dbReference type="GO" id="GO:0005576">
    <property type="term" value="C:extracellular region"/>
    <property type="evidence" value="ECO:0007669"/>
    <property type="project" value="UniProtKB-SubCell"/>
</dbReference>
<dbReference type="InterPro" id="IPR000209">
    <property type="entry name" value="Peptidase_S8/S53_dom"/>
</dbReference>
<comment type="subcellular location">
    <subcellularLocation>
        <location evidence="3">Secreted</location>
        <location evidence="3">Extracellular space</location>
    </subcellularLocation>
</comment>
<keyword evidence="7 15" id="KW-0479">Metal-binding</keyword>
<feature type="domain" description="Peptidase S53" evidence="17">
    <location>
        <begin position="200"/>
        <end position="588"/>
    </location>
</feature>
<feature type="active site" description="Charge relay system" evidence="15">
    <location>
        <position position="279"/>
    </location>
</feature>
<evidence type="ECO:0000256" key="8">
    <source>
        <dbReference type="ARBA" id="ARBA00022729"/>
    </source>
</evidence>
<evidence type="ECO:0000256" key="9">
    <source>
        <dbReference type="ARBA" id="ARBA00022801"/>
    </source>
</evidence>
<feature type="binding site" evidence="15">
    <location>
        <position position="566"/>
    </location>
    <ligand>
        <name>Ca(2+)</name>
        <dbReference type="ChEBI" id="CHEBI:29108"/>
    </ligand>
</feature>